<accession>A0A266N416</accession>
<name>A0A266N416_9PSED</name>
<dbReference type="AlphaFoldDB" id="A0A266N416"/>
<evidence type="ECO:0000256" key="1">
    <source>
        <dbReference type="SAM" id="Phobius"/>
    </source>
</evidence>
<protein>
    <submittedName>
        <fullName evidence="2">Uncharacterized protein</fullName>
    </submittedName>
</protein>
<keyword evidence="1" id="KW-0812">Transmembrane</keyword>
<feature type="transmembrane region" description="Helical" evidence="1">
    <location>
        <begin position="103"/>
        <end position="126"/>
    </location>
</feature>
<evidence type="ECO:0000313" key="2">
    <source>
        <dbReference type="EMBL" id="OZY57244.1"/>
    </source>
</evidence>
<proteinExistence type="predicted"/>
<dbReference type="EMBL" id="NQKI01000098">
    <property type="protein sequence ID" value="OZY57244.1"/>
    <property type="molecule type" value="Genomic_DNA"/>
</dbReference>
<feature type="transmembrane region" description="Helical" evidence="1">
    <location>
        <begin position="66"/>
        <end position="91"/>
    </location>
</feature>
<keyword evidence="1" id="KW-0472">Membrane</keyword>
<reference evidence="2 3" key="1">
    <citation type="submission" date="2017-08" db="EMBL/GenBank/DDBJ databases">
        <title>Genomic and metabolic characterisation of spoilage-associated Pseudomonas species.</title>
        <authorList>
            <person name="Stanborough T."/>
            <person name="Fegan N."/>
            <person name="Powell S.M."/>
            <person name="Singh T."/>
            <person name="Tamplin M.L."/>
            <person name="Chandry P.S."/>
        </authorList>
    </citation>
    <scope>NUCLEOTIDE SEQUENCE [LARGE SCALE GENOMIC DNA]</scope>
    <source>
        <strain evidence="2 3">L1802</strain>
    </source>
</reference>
<gene>
    <name evidence="2" type="ORF">CJF39_22595</name>
</gene>
<organism evidence="2 3">
    <name type="scientific">Pseudomonas lundensis</name>
    <dbReference type="NCBI Taxonomy" id="86185"/>
    <lineage>
        <taxon>Bacteria</taxon>
        <taxon>Pseudomonadati</taxon>
        <taxon>Pseudomonadota</taxon>
        <taxon>Gammaproteobacteria</taxon>
        <taxon>Pseudomonadales</taxon>
        <taxon>Pseudomonadaceae</taxon>
        <taxon>Pseudomonas</taxon>
    </lineage>
</organism>
<dbReference type="Proteomes" id="UP000215788">
    <property type="component" value="Unassembled WGS sequence"/>
</dbReference>
<sequence length="165" mass="18623">MLLLCRVMTAHPRRWVEIVVWRRLPRILLQPRVNNEFVAMEVSMERKKVALAEVNLFVMHLKQRALICYSMVAGGMITLIAGIVMLFVGVAGDQIVWFESPSIKITAGGFGAITMLASLTWGFFAYKSRPDINYMGLTRSMSLTREEIKRGEQLSAEAKRKSDGS</sequence>
<evidence type="ECO:0000313" key="3">
    <source>
        <dbReference type="Proteomes" id="UP000215788"/>
    </source>
</evidence>
<keyword evidence="1" id="KW-1133">Transmembrane helix</keyword>
<comment type="caution">
    <text evidence="2">The sequence shown here is derived from an EMBL/GenBank/DDBJ whole genome shotgun (WGS) entry which is preliminary data.</text>
</comment>